<reference evidence="1" key="1">
    <citation type="submission" date="2022-02" db="EMBL/GenBank/DDBJ databases">
        <title>Plant Genome Project.</title>
        <authorList>
            <person name="Zhang R.-G."/>
        </authorList>
    </citation>
    <scope>NUCLEOTIDE SEQUENCE</scope>
    <source>
        <strain evidence="1">AT1</strain>
    </source>
</reference>
<name>A0ACC0NBM4_RHOML</name>
<comment type="caution">
    <text evidence="1">The sequence shown here is derived from an EMBL/GenBank/DDBJ whole genome shotgun (WGS) entry which is preliminary data.</text>
</comment>
<dbReference type="Proteomes" id="UP001062846">
    <property type="component" value="Chromosome 6"/>
</dbReference>
<sequence>MADGTVNMAEGLGFKAIDSNEMRRKQKNISDQISSTQSGNPISSFPCELGDLRSNNPSEFNRPSSSTGLGILSPTSSKNPSPSRKLQQAFFKERLILEAEERALHEHLQQQSQ</sequence>
<accession>A0ACC0NBM4</accession>
<gene>
    <name evidence="1" type="ORF">RHMOL_Rhmol06G0127200</name>
</gene>
<proteinExistence type="predicted"/>
<organism evidence="1 2">
    <name type="scientific">Rhododendron molle</name>
    <name type="common">Chinese azalea</name>
    <name type="synonym">Azalea mollis</name>
    <dbReference type="NCBI Taxonomy" id="49168"/>
    <lineage>
        <taxon>Eukaryota</taxon>
        <taxon>Viridiplantae</taxon>
        <taxon>Streptophyta</taxon>
        <taxon>Embryophyta</taxon>
        <taxon>Tracheophyta</taxon>
        <taxon>Spermatophyta</taxon>
        <taxon>Magnoliopsida</taxon>
        <taxon>eudicotyledons</taxon>
        <taxon>Gunneridae</taxon>
        <taxon>Pentapetalae</taxon>
        <taxon>asterids</taxon>
        <taxon>Ericales</taxon>
        <taxon>Ericaceae</taxon>
        <taxon>Ericoideae</taxon>
        <taxon>Rhodoreae</taxon>
        <taxon>Rhododendron</taxon>
    </lineage>
</organism>
<evidence type="ECO:0000313" key="2">
    <source>
        <dbReference type="Proteomes" id="UP001062846"/>
    </source>
</evidence>
<dbReference type="EMBL" id="CM046393">
    <property type="protein sequence ID" value="KAI8550685.1"/>
    <property type="molecule type" value="Genomic_DNA"/>
</dbReference>
<keyword evidence="2" id="KW-1185">Reference proteome</keyword>
<evidence type="ECO:0000313" key="1">
    <source>
        <dbReference type="EMBL" id="KAI8550685.1"/>
    </source>
</evidence>
<protein>
    <submittedName>
        <fullName evidence="1">Uncharacterized protein</fullName>
    </submittedName>
</protein>